<dbReference type="Pfam" id="PF07081">
    <property type="entry name" value="DUF1349"/>
    <property type="match status" value="1"/>
</dbReference>
<dbReference type="PANTHER" id="PTHR43872">
    <property type="entry name" value="MONOOXYGENASE, PUTATIVE (AFU_ORTHOLOGUE AFUA_8G02570)-RELATED"/>
    <property type="match status" value="1"/>
</dbReference>
<dbReference type="Proteomes" id="UP000078397">
    <property type="component" value="Unassembled WGS sequence"/>
</dbReference>
<gene>
    <name evidence="6" type="ORF">VFPPC_10259</name>
</gene>
<dbReference type="GO" id="GO:0004499">
    <property type="term" value="F:N,N-dimethylaniline monooxygenase activity"/>
    <property type="evidence" value="ECO:0007669"/>
    <property type="project" value="InterPro"/>
</dbReference>
<dbReference type="GeneID" id="28852651"/>
<evidence type="ECO:0000256" key="1">
    <source>
        <dbReference type="ARBA" id="ARBA00001974"/>
    </source>
</evidence>
<dbReference type="Pfam" id="PF00743">
    <property type="entry name" value="FMO-like"/>
    <property type="match status" value="1"/>
</dbReference>
<keyword evidence="4" id="KW-0560">Oxidoreductase</keyword>
<dbReference type="GO" id="GO:0050660">
    <property type="term" value="F:flavin adenine dinucleotide binding"/>
    <property type="evidence" value="ECO:0007669"/>
    <property type="project" value="InterPro"/>
</dbReference>
<keyword evidence="7" id="KW-1185">Reference proteome</keyword>
<dbReference type="AlphaFoldDB" id="A0A179F1C6"/>
<dbReference type="KEGG" id="pchm:VFPPC_10259"/>
<reference evidence="6 7" key="1">
    <citation type="journal article" date="2016" name="PLoS Pathog.">
        <title>Biosynthesis of antibiotic leucinostatins in bio-control fungus Purpureocillium lilacinum and their inhibition on phytophthora revealed by genome mining.</title>
        <authorList>
            <person name="Wang G."/>
            <person name="Liu Z."/>
            <person name="Lin R."/>
            <person name="Li E."/>
            <person name="Mao Z."/>
            <person name="Ling J."/>
            <person name="Yang Y."/>
            <person name="Yin W.B."/>
            <person name="Xie B."/>
        </authorList>
    </citation>
    <scope>NUCLEOTIDE SEQUENCE [LARGE SCALE GENOMIC DNA]</scope>
    <source>
        <strain evidence="6">170</strain>
    </source>
</reference>
<evidence type="ECO:0000256" key="3">
    <source>
        <dbReference type="ARBA" id="ARBA00022827"/>
    </source>
</evidence>
<dbReference type="InterPro" id="IPR009784">
    <property type="entry name" value="DUF1349"/>
</dbReference>
<dbReference type="OrthoDB" id="66881at2759"/>
<dbReference type="PRINTS" id="PR00411">
    <property type="entry name" value="PNDRDTASEI"/>
</dbReference>
<evidence type="ECO:0000256" key="4">
    <source>
        <dbReference type="ARBA" id="ARBA00023002"/>
    </source>
</evidence>
<dbReference type="InterPro" id="IPR051820">
    <property type="entry name" value="FAD-binding_MO"/>
</dbReference>
<dbReference type="Gene3D" id="2.60.120.200">
    <property type="match status" value="1"/>
</dbReference>
<dbReference type="GO" id="GO:0050661">
    <property type="term" value="F:NADP binding"/>
    <property type="evidence" value="ECO:0007669"/>
    <property type="project" value="InterPro"/>
</dbReference>
<sequence length="687" mass="77513">MDTKSDFSSNGLDFDVIIIGAGVSGINAAYRIQNEAPPNTSYAIFESRDTIGGTWDVWRYPGIRSDSDIFTFSFGWNPWPGKESLAAGAKIKQYMIESAQEAGIDKHIRYQHKVISANWNTNQKCWEVMAQQAGSNNTDSSGKIVEPQFFRSRFIFLGTGYYDYKQPLHSVIPGIDNFTGKLINPQHWPQDYDYTNKEMVIIGSGATAVSIVPAVAKQVKHVTMLQRSPTWYFPLNQYGRIASVIRAIFPDRMARRLNRYRWMIQVQILLFMCRNLPTLAGGVLRFLTARLLPKDLDWNTHFQPRYGPWDQRLCVVMDGDLFAAFRSRQASIVTDHIDTVTQDSIVLKSGQVLTADVIVAATGIQLKFGGDIQFSVNDEPVHLIDKFAWKQCMLQDVPNLVFSFGYAENSWTLGANCAATVMIRVMKELQRQKVSSATPHIDASSQRMEPRPLWKLSSTYLKNMTSVFPKGGTGEWRPRSYYFADLWAAKWGVKLCEMQLPITFAAAANTDIWKKPPTHDVFTAPYRVHSKGPTLSFKSATITFLATYTHQFDQAGILFKFTNGSDRKWIKSGIELFNDAPRLSTVCTDNYSDWSVSDAPCGKEIRNASRPVTISAERSDDELGMTLWVYHVTDDGDKTPLREITWPFGTAAGAGWEVEVAAAIARPYKDTEGKMEATFTDFEVNWK</sequence>
<dbReference type="RefSeq" id="XP_018137286.1">
    <property type="nucleotide sequence ID" value="XM_018288657.1"/>
</dbReference>
<dbReference type="Gene3D" id="3.50.50.60">
    <property type="entry name" value="FAD/NAD(P)-binding domain"/>
    <property type="match status" value="2"/>
</dbReference>
<evidence type="ECO:0000313" key="6">
    <source>
        <dbReference type="EMBL" id="OAQ59231.1"/>
    </source>
</evidence>
<dbReference type="SUPFAM" id="SSF51905">
    <property type="entry name" value="FAD/NAD(P)-binding domain"/>
    <property type="match status" value="1"/>
</dbReference>
<evidence type="ECO:0000256" key="2">
    <source>
        <dbReference type="ARBA" id="ARBA00022630"/>
    </source>
</evidence>
<comment type="caution">
    <text evidence="6">The sequence shown here is derived from an EMBL/GenBank/DDBJ whole genome shotgun (WGS) entry which is preliminary data.</text>
</comment>
<comment type="cofactor">
    <cofactor evidence="1">
        <name>FAD</name>
        <dbReference type="ChEBI" id="CHEBI:57692"/>
    </cofactor>
</comment>
<name>A0A179F1C6_METCM</name>
<proteinExistence type="predicted"/>
<evidence type="ECO:0000256" key="5">
    <source>
        <dbReference type="ARBA" id="ARBA00023033"/>
    </source>
</evidence>
<evidence type="ECO:0000313" key="7">
    <source>
        <dbReference type="Proteomes" id="UP000078397"/>
    </source>
</evidence>
<dbReference type="InterPro" id="IPR020946">
    <property type="entry name" value="Flavin_mOase-like"/>
</dbReference>
<dbReference type="PANTHER" id="PTHR43872:SF1">
    <property type="entry name" value="MONOOXYGENASE, PUTATIVE (AFU_ORTHOLOGUE AFUA_8G02570)-RELATED"/>
    <property type="match status" value="1"/>
</dbReference>
<protein>
    <submittedName>
        <fullName evidence="6">Flavin-binding monooxygenase</fullName>
    </submittedName>
</protein>
<keyword evidence="3" id="KW-0274">FAD</keyword>
<organism evidence="6 7">
    <name type="scientific">Pochonia chlamydosporia 170</name>
    <dbReference type="NCBI Taxonomy" id="1380566"/>
    <lineage>
        <taxon>Eukaryota</taxon>
        <taxon>Fungi</taxon>
        <taxon>Dikarya</taxon>
        <taxon>Ascomycota</taxon>
        <taxon>Pezizomycotina</taxon>
        <taxon>Sordariomycetes</taxon>
        <taxon>Hypocreomycetidae</taxon>
        <taxon>Hypocreales</taxon>
        <taxon>Clavicipitaceae</taxon>
        <taxon>Pochonia</taxon>
    </lineage>
</organism>
<keyword evidence="5 6" id="KW-0503">Monooxygenase</keyword>
<dbReference type="InterPro" id="IPR036188">
    <property type="entry name" value="FAD/NAD-bd_sf"/>
</dbReference>
<dbReference type="EMBL" id="LSBJ02000010">
    <property type="protein sequence ID" value="OAQ59231.1"/>
    <property type="molecule type" value="Genomic_DNA"/>
</dbReference>
<accession>A0A179F1C6</accession>
<keyword evidence="2" id="KW-0285">Flavoprotein</keyword>